<dbReference type="Gene3D" id="3.40.30.10">
    <property type="entry name" value="Glutaredoxin"/>
    <property type="match status" value="1"/>
</dbReference>
<name>A0A248JQQ9_9PROT</name>
<dbReference type="PROSITE" id="PS50404">
    <property type="entry name" value="GST_NTER"/>
    <property type="match status" value="1"/>
</dbReference>
<proteinExistence type="predicted"/>
<keyword evidence="3" id="KW-0808">Transferase</keyword>
<dbReference type="CDD" id="cd03057">
    <property type="entry name" value="GST_N_Beta"/>
    <property type="match status" value="1"/>
</dbReference>
<dbReference type="SUPFAM" id="SSF52833">
    <property type="entry name" value="Thioredoxin-like"/>
    <property type="match status" value="1"/>
</dbReference>
<evidence type="ECO:0000259" key="2">
    <source>
        <dbReference type="PROSITE" id="PS50405"/>
    </source>
</evidence>
<accession>A0A248JQQ9</accession>
<reference evidence="3 4" key="1">
    <citation type="submission" date="2017-06" db="EMBL/GenBank/DDBJ databases">
        <title>Complete genome sequence of Nitrospirillum amazonense strain CBAmC, an endophytic nitrogen-fixing and plant growth-promoting bacterium, isolated from sugarcane.</title>
        <authorList>
            <person name="Schwab S."/>
            <person name="dos Santos Teixeira K.R."/>
            <person name="Simoes Araujo J.L."/>
            <person name="Soares Vidal M."/>
            <person name="Borges de Freitas H.R."/>
            <person name="Rivello Crivelaro A.L."/>
            <person name="Bueno de Camargo Nunes A."/>
            <person name="dos Santos C.M."/>
            <person name="Palmeira da Silva Rosa D."/>
            <person name="da Silva Padilha D."/>
            <person name="da Silva E."/>
            <person name="Araujo Terra L."/>
            <person name="Soares Mendes V."/>
            <person name="Farinelli L."/>
            <person name="Magalhaes Cruz L."/>
            <person name="Baldani J.I."/>
        </authorList>
    </citation>
    <scope>NUCLEOTIDE SEQUENCE [LARGE SCALE GENOMIC DNA]</scope>
    <source>
        <strain evidence="3 4">CBAmC</strain>
    </source>
</reference>
<dbReference type="EMBL" id="CP022110">
    <property type="protein sequence ID" value="ASG20554.1"/>
    <property type="molecule type" value="Genomic_DNA"/>
</dbReference>
<dbReference type="AlphaFoldDB" id="A0A248JQQ9"/>
<dbReference type="Gene3D" id="1.20.1050.10">
    <property type="match status" value="1"/>
</dbReference>
<sequence>MKLYYKAGACSLSPHIVALEAGLDIGIEAVDLKTKVTETGANFLETNPKGSVPALILDDGSLLTEGAVIVQYLADQAPASGLIPAAGSVTRYKVQEWLNFIATDLHKGFSPLFNPATPDDYKAMAKQNLDRRFAHLERTLADGRSYLTGETFTVADAYAYVVLTWAAQVGIDLTAHPKVAAFVTRVGQRPKVQAALEAEGLLAA</sequence>
<organism evidence="3 4">
    <name type="scientific">Nitrospirillum viridazoti CBAmc</name>
    <dbReference type="NCBI Taxonomy" id="1441467"/>
    <lineage>
        <taxon>Bacteria</taxon>
        <taxon>Pseudomonadati</taxon>
        <taxon>Pseudomonadota</taxon>
        <taxon>Alphaproteobacteria</taxon>
        <taxon>Rhodospirillales</taxon>
        <taxon>Azospirillaceae</taxon>
        <taxon>Nitrospirillum</taxon>
        <taxon>Nitrospirillum viridazoti</taxon>
    </lineage>
</organism>
<evidence type="ECO:0000259" key="1">
    <source>
        <dbReference type="PROSITE" id="PS50404"/>
    </source>
</evidence>
<dbReference type="RefSeq" id="WP_088871406.1">
    <property type="nucleotide sequence ID" value="NZ_CP022110.1"/>
</dbReference>
<keyword evidence="4" id="KW-1185">Reference proteome</keyword>
<dbReference type="Pfam" id="PF00043">
    <property type="entry name" value="GST_C"/>
    <property type="match status" value="1"/>
</dbReference>
<dbReference type="InterPro" id="IPR040079">
    <property type="entry name" value="Glutathione_S-Trfase"/>
</dbReference>
<dbReference type="PROSITE" id="PS50405">
    <property type="entry name" value="GST_CTER"/>
    <property type="match status" value="1"/>
</dbReference>
<dbReference type="SFLD" id="SFLDS00019">
    <property type="entry name" value="Glutathione_Transferase_(cytos"/>
    <property type="match status" value="1"/>
</dbReference>
<feature type="domain" description="GST C-terminal" evidence="2">
    <location>
        <begin position="87"/>
        <end position="204"/>
    </location>
</feature>
<protein>
    <submittedName>
        <fullName evidence="3">Glutathione transferase GstA</fullName>
    </submittedName>
</protein>
<dbReference type="PANTHER" id="PTHR44051">
    <property type="entry name" value="GLUTATHIONE S-TRANSFERASE-RELATED"/>
    <property type="match status" value="1"/>
</dbReference>
<dbReference type="CDD" id="cd03188">
    <property type="entry name" value="GST_C_Beta"/>
    <property type="match status" value="1"/>
</dbReference>
<dbReference type="GO" id="GO:0016740">
    <property type="term" value="F:transferase activity"/>
    <property type="evidence" value="ECO:0007669"/>
    <property type="project" value="UniProtKB-KW"/>
</dbReference>
<dbReference type="InterPro" id="IPR004046">
    <property type="entry name" value="GST_C"/>
</dbReference>
<dbReference type="InterPro" id="IPR036282">
    <property type="entry name" value="Glutathione-S-Trfase_C_sf"/>
</dbReference>
<evidence type="ECO:0000313" key="3">
    <source>
        <dbReference type="EMBL" id="ASG20554.1"/>
    </source>
</evidence>
<dbReference type="SFLD" id="SFLDG01150">
    <property type="entry name" value="Main.1:_Beta-like"/>
    <property type="match status" value="1"/>
</dbReference>
<dbReference type="NCBIfam" id="NF007831">
    <property type="entry name" value="PRK10542.1"/>
    <property type="match status" value="1"/>
</dbReference>
<dbReference type="SUPFAM" id="SSF47616">
    <property type="entry name" value="GST C-terminal domain-like"/>
    <property type="match status" value="1"/>
</dbReference>
<dbReference type="SFLD" id="SFLDG00358">
    <property type="entry name" value="Main_(cytGST)"/>
    <property type="match status" value="1"/>
</dbReference>
<dbReference type="InterPro" id="IPR004045">
    <property type="entry name" value="Glutathione_S-Trfase_N"/>
</dbReference>
<dbReference type="Proteomes" id="UP000197153">
    <property type="component" value="Chromosome 1"/>
</dbReference>
<dbReference type="InterPro" id="IPR010987">
    <property type="entry name" value="Glutathione-S-Trfase_C-like"/>
</dbReference>
<dbReference type="PANTHER" id="PTHR44051:SF8">
    <property type="entry name" value="GLUTATHIONE S-TRANSFERASE GSTA"/>
    <property type="match status" value="1"/>
</dbReference>
<feature type="domain" description="GST N-terminal" evidence="1">
    <location>
        <begin position="1"/>
        <end position="81"/>
    </location>
</feature>
<dbReference type="Pfam" id="PF13409">
    <property type="entry name" value="GST_N_2"/>
    <property type="match status" value="1"/>
</dbReference>
<dbReference type="KEGG" id="nao:Y958_06815"/>
<gene>
    <name evidence="3" type="ORF">Y958_06815</name>
</gene>
<dbReference type="InterPro" id="IPR036249">
    <property type="entry name" value="Thioredoxin-like_sf"/>
</dbReference>
<evidence type="ECO:0000313" key="4">
    <source>
        <dbReference type="Proteomes" id="UP000197153"/>
    </source>
</evidence>